<dbReference type="eggNOG" id="COG2162">
    <property type="taxonomic scope" value="Bacteria"/>
</dbReference>
<dbReference type="Gene3D" id="3.30.2140.10">
    <property type="entry name" value="Arylamine N-acetyltransferase"/>
    <property type="match status" value="1"/>
</dbReference>
<accession>A0A163W5V6</accession>
<reference evidence="4" key="1">
    <citation type="submission" date="2016-01" db="EMBL/GenBank/DDBJ databases">
        <title>Draft genome of Chromobacterium sp. F49.</title>
        <authorList>
            <person name="Hong K.W."/>
        </authorList>
    </citation>
    <scope>NUCLEOTIDE SEQUENCE [LARGE SCALE GENOMIC DNA]</scope>
    <source>
        <strain evidence="4">M63</strain>
    </source>
</reference>
<evidence type="ECO:0000313" key="3">
    <source>
        <dbReference type="EMBL" id="KZE75901.1"/>
    </source>
</evidence>
<dbReference type="Pfam" id="PF00797">
    <property type="entry name" value="Acetyltransf_2"/>
    <property type="match status" value="1"/>
</dbReference>
<evidence type="ECO:0000256" key="2">
    <source>
        <dbReference type="RuleBase" id="RU003452"/>
    </source>
</evidence>
<dbReference type="PANTHER" id="PTHR11786">
    <property type="entry name" value="N-HYDROXYARYLAMINE O-ACETYLTRANSFERASE"/>
    <property type="match status" value="1"/>
</dbReference>
<dbReference type="Gene3D" id="2.40.128.150">
    <property type="entry name" value="Cysteine proteinases"/>
    <property type="match status" value="1"/>
</dbReference>
<keyword evidence="4" id="KW-1185">Reference proteome</keyword>
<dbReference type="InterPro" id="IPR001447">
    <property type="entry name" value="Arylamine_N-AcTrfase"/>
</dbReference>
<name>A0A163W5V6_9BACL</name>
<keyword evidence="3" id="KW-0808">Transferase</keyword>
<dbReference type="AlphaFoldDB" id="A0A163W5V6"/>
<comment type="caution">
    <text evidence="3">The sequence shown here is derived from an EMBL/GenBank/DDBJ whole genome shotgun (WGS) entry which is preliminary data.</text>
</comment>
<gene>
    <name evidence="3" type="ORF">AV654_25950</name>
</gene>
<dbReference type="STRING" id="1007103.GCA_000213315_03575"/>
<dbReference type="Proteomes" id="UP000076563">
    <property type="component" value="Unassembled WGS sequence"/>
</dbReference>
<evidence type="ECO:0000256" key="1">
    <source>
        <dbReference type="ARBA" id="ARBA00006547"/>
    </source>
</evidence>
<dbReference type="OrthoDB" id="7181050at2"/>
<dbReference type="PANTHER" id="PTHR11786:SF0">
    <property type="entry name" value="ARYLAMINE N-ACETYLTRANSFERASE 4-RELATED"/>
    <property type="match status" value="1"/>
</dbReference>
<dbReference type="PRINTS" id="PR01543">
    <property type="entry name" value="ANATRNSFRASE"/>
</dbReference>
<proteinExistence type="inferred from homology"/>
<dbReference type="EMBL" id="LQRA01000070">
    <property type="protein sequence ID" value="KZE75901.1"/>
    <property type="molecule type" value="Genomic_DNA"/>
</dbReference>
<dbReference type="SUPFAM" id="SSF54001">
    <property type="entry name" value="Cysteine proteinases"/>
    <property type="match status" value="1"/>
</dbReference>
<evidence type="ECO:0000313" key="4">
    <source>
        <dbReference type="Proteomes" id="UP000076563"/>
    </source>
</evidence>
<dbReference type="GO" id="GO:0016407">
    <property type="term" value="F:acetyltransferase activity"/>
    <property type="evidence" value="ECO:0007669"/>
    <property type="project" value="InterPro"/>
</dbReference>
<protein>
    <submittedName>
        <fullName evidence="3">Acetyltransferase</fullName>
    </submittedName>
</protein>
<sequence>MIDRRHDVRPEISAYLERIGYEGPLDGSAAVLAELQECHIHSVPYENLDIVRRIPLSLEVEDLIDKIVVRGRGGYCFELNALFGWLLRELGYPVTDFVARFWRDEPAPPPKRRHQVLKVEAEGATYLCDVGVGGIVPRRPVQLIEGLEHQQGDECYRMERDPYYGWVLSELKQGQWCRLYSFTEEPQLPKDFIMASYWCENAPGSPFINHARAAIRTRDGRKTLAGEEFRIFTADGVETFTPQTKEEYAEALRSHFGIVMDGKEEDA</sequence>
<comment type="similarity">
    <text evidence="1 2">Belongs to the arylamine N-acetyltransferase family.</text>
</comment>
<dbReference type="InterPro" id="IPR038765">
    <property type="entry name" value="Papain-like_cys_pep_sf"/>
</dbReference>
<dbReference type="RefSeq" id="WP_063184685.1">
    <property type="nucleotide sequence ID" value="NZ_CP121215.1"/>
</dbReference>
<organism evidence="3 4">
    <name type="scientific">Paenibacillus elgii</name>
    <dbReference type="NCBI Taxonomy" id="189691"/>
    <lineage>
        <taxon>Bacteria</taxon>
        <taxon>Bacillati</taxon>
        <taxon>Bacillota</taxon>
        <taxon>Bacilli</taxon>
        <taxon>Bacillales</taxon>
        <taxon>Paenibacillaceae</taxon>
        <taxon>Paenibacillus</taxon>
    </lineage>
</organism>